<gene>
    <name evidence="4" type="ORF">GYMLUDRAFT_253110</name>
</gene>
<reference evidence="4 5" key="1">
    <citation type="submission" date="2014-04" db="EMBL/GenBank/DDBJ databases">
        <title>Evolutionary Origins and Diversification of the Mycorrhizal Mutualists.</title>
        <authorList>
            <consortium name="DOE Joint Genome Institute"/>
            <consortium name="Mycorrhizal Genomics Consortium"/>
            <person name="Kohler A."/>
            <person name="Kuo A."/>
            <person name="Nagy L.G."/>
            <person name="Floudas D."/>
            <person name="Copeland A."/>
            <person name="Barry K.W."/>
            <person name="Cichocki N."/>
            <person name="Veneault-Fourrey C."/>
            <person name="LaButti K."/>
            <person name="Lindquist E.A."/>
            <person name="Lipzen A."/>
            <person name="Lundell T."/>
            <person name="Morin E."/>
            <person name="Murat C."/>
            <person name="Riley R."/>
            <person name="Ohm R."/>
            <person name="Sun H."/>
            <person name="Tunlid A."/>
            <person name="Henrissat B."/>
            <person name="Grigoriev I.V."/>
            <person name="Hibbett D.S."/>
            <person name="Martin F."/>
        </authorList>
    </citation>
    <scope>NUCLEOTIDE SEQUENCE [LARGE SCALE GENOMIC DNA]</scope>
    <source>
        <strain evidence="4 5">FD-317 M1</strain>
    </source>
</reference>
<sequence length="412" mass="45734">MSVSPGSIFAPLLIGTFLNMGLLGVTSVQAIYYFQTYKRDRWWFKLLVFYLMLAEVCNSIFDIALVYEPLITHYGSPIPSAPKFLPADAMTTALISTPVQLFMAWRIKKITKSSFLSIVITIAALSSLVGGAWLSISSITDNPFSRGPKSLVEPPVILWLASSGATDVLITLTIVISLLRKRKTQNVAMDPYVNRVIRLSVQAGVLTVLAVLLDMIVFLTTKGAPYFFIWDLNISKLYTNSLLASLNSRPAQSTQVVQNALFENHSESTELKTFTTITTSSMLDSSINSPRAIKGPENMQKRKYSDPHSAFMQHGPRSFHTNVDKDLTSESIRLGLDFPAPRDRASDVSSRIGEDSDNGQFYHHIDKARVRSESSDSPPEAVEDFVSRYDPTLVADLESGRGQNMGREHGYF</sequence>
<dbReference type="AlphaFoldDB" id="A0A0D0B823"/>
<evidence type="ECO:0000259" key="3">
    <source>
        <dbReference type="Pfam" id="PF20152"/>
    </source>
</evidence>
<evidence type="ECO:0000256" key="1">
    <source>
        <dbReference type="SAM" id="MobiDB-lite"/>
    </source>
</evidence>
<dbReference type="InterPro" id="IPR045339">
    <property type="entry name" value="DUF6534"/>
</dbReference>
<dbReference type="PANTHER" id="PTHR40465">
    <property type="entry name" value="CHROMOSOME 1, WHOLE GENOME SHOTGUN SEQUENCE"/>
    <property type="match status" value="1"/>
</dbReference>
<keyword evidence="5" id="KW-1185">Reference proteome</keyword>
<evidence type="ECO:0000313" key="5">
    <source>
        <dbReference type="Proteomes" id="UP000053593"/>
    </source>
</evidence>
<accession>A0A0D0B823</accession>
<protein>
    <submittedName>
        <fullName evidence="4">Unplaced genomic scaffold GYMLUscaffold_164, whole genome shotgun sequence</fullName>
    </submittedName>
</protein>
<dbReference type="HOGENOM" id="CLU_046025_2_0_1"/>
<dbReference type="OrthoDB" id="3265526at2759"/>
<dbReference type="Pfam" id="PF20152">
    <property type="entry name" value="DUF6534"/>
    <property type="match status" value="1"/>
</dbReference>
<keyword evidence="2" id="KW-1133">Transmembrane helix</keyword>
<dbReference type="EMBL" id="KN834912">
    <property type="protein sequence ID" value="KIK50281.1"/>
    <property type="molecule type" value="Genomic_DNA"/>
</dbReference>
<proteinExistence type="predicted"/>
<organism evidence="4 5">
    <name type="scientific">Collybiopsis luxurians FD-317 M1</name>
    <dbReference type="NCBI Taxonomy" id="944289"/>
    <lineage>
        <taxon>Eukaryota</taxon>
        <taxon>Fungi</taxon>
        <taxon>Dikarya</taxon>
        <taxon>Basidiomycota</taxon>
        <taxon>Agaricomycotina</taxon>
        <taxon>Agaricomycetes</taxon>
        <taxon>Agaricomycetidae</taxon>
        <taxon>Agaricales</taxon>
        <taxon>Marasmiineae</taxon>
        <taxon>Omphalotaceae</taxon>
        <taxon>Collybiopsis</taxon>
        <taxon>Collybiopsis luxurians</taxon>
    </lineage>
</organism>
<feature type="region of interest" description="Disordered" evidence="1">
    <location>
        <begin position="368"/>
        <end position="387"/>
    </location>
</feature>
<dbReference type="Proteomes" id="UP000053593">
    <property type="component" value="Unassembled WGS sequence"/>
</dbReference>
<evidence type="ECO:0000313" key="4">
    <source>
        <dbReference type="EMBL" id="KIK50281.1"/>
    </source>
</evidence>
<feature type="transmembrane region" description="Helical" evidence="2">
    <location>
        <begin position="46"/>
        <end position="67"/>
    </location>
</feature>
<evidence type="ECO:0000256" key="2">
    <source>
        <dbReference type="SAM" id="Phobius"/>
    </source>
</evidence>
<keyword evidence="2" id="KW-0812">Transmembrane</keyword>
<feature type="transmembrane region" description="Helical" evidence="2">
    <location>
        <begin position="12"/>
        <end position="34"/>
    </location>
</feature>
<feature type="region of interest" description="Disordered" evidence="1">
    <location>
        <begin position="285"/>
        <end position="322"/>
    </location>
</feature>
<keyword evidence="2" id="KW-0472">Membrane</keyword>
<feature type="transmembrane region" description="Helical" evidence="2">
    <location>
        <begin position="114"/>
        <end position="136"/>
    </location>
</feature>
<feature type="transmembrane region" description="Helical" evidence="2">
    <location>
        <begin position="199"/>
        <end position="219"/>
    </location>
</feature>
<name>A0A0D0B823_9AGAR</name>
<feature type="domain" description="DUF6534" evidence="3">
    <location>
        <begin position="165"/>
        <end position="249"/>
    </location>
</feature>
<dbReference type="PANTHER" id="PTHR40465:SF1">
    <property type="entry name" value="DUF6534 DOMAIN-CONTAINING PROTEIN"/>
    <property type="match status" value="1"/>
</dbReference>
<feature type="transmembrane region" description="Helical" evidence="2">
    <location>
        <begin position="87"/>
        <end position="107"/>
    </location>
</feature>
<feature type="transmembrane region" description="Helical" evidence="2">
    <location>
        <begin position="156"/>
        <end position="179"/>
    </location>
</feature>